<evidence type="ECO:0000313" key="13">
    <source>
        <dbReference type="Proteomes" id="UP000094622"/>
    </source>
</evidence>
<evidence type="ECO:0000256" key="7">
    <source>
        <dbReference type="ARBA" id="ARBA00022840"/>
    </source>
</evidence>
<keyword evidence="4 12" id="KW-0808">Transferase</keyword>
<name>A0A1E3GXW7_9HYPH</name>
<evidence type="ECO:0000256" key="3">
    <source>
        <dbReference type="ARBA" id="ARBA00022490"/>
    </source>
</evidence>
<dbReference type="Gene3D" id="3.40.50.620">
    <property type="entry name" value="HUPs"/>
    <property type="match status" value="1"/>
</dbReference>
<evidence type="ECO:0000256" key="4">
    <source>
        <dbReference type="ARBA" id="ARBA00022679"/>
    </source>
</evidence>
<keyword evidence="8" id="KW-0460">Magnesium</keyword>
<evidence type="ECO:0000256" key="6">
    <source>
        <dbReference type="ARBA" id="ARBA00022741"/>
    </source>
</evidence>
<keyword evidence="7" id="KW-0067">ATP-binding</keyword>
<dbReference type="SUPFAM" id="SSF52374">
    <property type="entry name" value="Nucleotidylyl transferase"/>
    <property type="match status" value="1"/>
</dbReference>
<proteinExistence type="predicted"/>
<dbReference type="GO" id="GO:0004595">
    <property type="term" value="F:pantetheine-phosphate adenylyltransferase activity"/>
    <property type="evidence" value="ECO:0007669"/>
    <property type="project" value="UniProtKB-EC"/>
</dbReference>
<dbReference type="AlphaFoldDB" id="A0A1E3GXW7"/>
<keyword evidence="13" id="KW-1185">Reference proteome</keyword>
<dbReference type="PANTHER" id="PTHR21342">
    <property type="entry name" value="PHOSPHOPANTETHEINE ADENYLYLTRANSFERASE"/>
    <property type="match status" value="1"/>
</dbReference>
<dbReference type="EC" id="2.7.7.3" evidence="1"/>
<dbReference type="Proteomes" id="UP000094622">
    <property type="component" value="Unassembled WGS sequence"/>
</dbReference>
<evidence type="ECO:0000256" key="9">
    <source>
        <dbReference type="ARBA" id="ARBA00022993"/>
    </source>
</evidence>
<evidence type="ECO:0000256" key="10">
    <source>
        <dbReference type="ARBA" id="ARBA00029346"/>
    </source>
</evidence>
<dbReference type="NCBIfam" id="TIGR00125">
    <property type="entry name" value="cyt_tran_rel"/>
    <property type="match status" value="1"/>
</dbReference>
<sequence>MTKALYSGSFDPVTNGHIDIFSRAARLFDGLVIAVGAHHSKTALLAPDERVALLKSVLADLPAAVTSRIEVVTFDGLVVDVARRTGATSSSAVCAAARISTTRSRWPA</sequence>
<dbReference type="PANTHER" id="PTHR21342:SF1">
    <property type="entry name" value="PHOSPHOPANTETHEINE ADENYLYLTRANSFERASE"/>
    <property type="match status" value="1"/>
</dbReference>
<accession>A0A1E3GXW7</accession>
<dbReference type="InterPro" id="IPR014729">
    <property type="entry name" value="Rossmann-like_a/b/a_fold"/>
</dbReference>
<evidence type="ECO:0000256" key="5">
    <source>
        <dbReference type="ARBA" id="ARBA00022695"/>
    </source>
</evidence>
<comment type="caution">
    <text evidence="12">The sequence shown here is derived from an EMBL/GenBank/DDBJ whole genome shotgun (WGS) entry which is preliminary data.</text>
</comment>
<evidence type="ECO:0000256" key="2">
    <source>
        <dbReference type="ARBA" id="ARBA00013868"/>
    </source>
</evidence>
<evidence type="ECO:0000256" key="1">
    <source>
        <dbReference type="ARBA" id="ARBA00012392"/>
    </source>
</evidence>
<dbReference type="EMBL" id="MCRJ01000125">
    <property type="protein sequence ID" value="ODN68892.1"/>
    <property type="molecule type" value="Genomic_DNA"/>
</dbReference>
<evidence type="ECO:0000259" key="11">
    <source>
        <dbReference type="Pfam" id="PF01467"/>
    </source>
</evidence>
<feature type="domain" description="Cytidyltransferase-like" evidence="11">
    <location>
        <begin position="5"/>
        <end position="73"/>
    </location>
</feature>
<organism evidence="12 13">
    <name type="scientific">Methylobrevis pamukkalensis</name>
    <dbReference type="NCBI Taxonomy" id="1439726"/>
    <lineage>
        <taxon>Bacteria</taxon>
        <taxon>Pseudomonadati</taxon>
        <taxon>Pseudomonadota</taxon>
        <taxon>Alphaproteobacteria</taxon>
        <taxon>Hyphomicrobiales</taxon>
        <taxon>Pleomorphomonadaceae</taxon>
        <taxon>Methylobrevis</taxon>
    </lineage>
</organism>
<gene>
    <name evidence="12" type="primary">coaD_2</name>
    <name evidence="12" type="ORF">A6302_03817</name>
</gene>
<protein>
    <recommendedName>
        <fullName evidence="2">Phosphopantetheine adenylyltransferase</fullName>
        <ecNumber evidence="1">2.7.7.3</ecNumber>
    </recommendedName>
</protein>
<dbReference type="Pfam" id="PF01467">
    <property type="entry name" value="CTP_transf_like"/>
    <property type="match status" value="1"/>
</dbReference>
<reference evidence="12 13" key="1">
    <citation type="submission" date="2016-07" db="EMBL/GenBank/DDBJ databases">
        <title>Draft Genome Sequence of Methylobrevis pamukkalensis PK2.</title>
        <authorList>
            <person name="Vasilenko O.V."/>
            <person name="Doronina N.V."/>
            <person name="Shmareva M.N."/>
            <person name="Tarlachkov S.V."/>
            <person name="Mustakhimov I."/>
            <person name="Trotsenko Y.A."/>
        </authorList>
    </citation>
    <scope>NUCLEOTIDE SEQUENCE [LARGE SCALE GENOMIC DNA]</scope>
    <source>
        <strain evidence="12 13">PK2</strain>
    </source>
</reference>
<dbReference type="GO" id="GO:0015937">
    <property type="term" value="P:coenzyme A biosynthetic process"/>
    <property type="evidence" value="ECO:0007669"/>
    <property type="project" value="UniProtKB-KW"/>
</dbReference>
<dbReference type="InterPro" id="IPR001980">
    <property type="entry name" value="PPAT"/>
</dbReference>
<dbReference type="PRINTS" id="PR01020">
    <property type="entry name" value="LPSBIOSNTHSS"/>
</dbReference>
<evidence type="ECO:0000313" key="12">
    <source>
        <dbReference type="EMBL" id="ODN68892.1"/>
    </source>
</evidence>
<evidence type="ECO:0000256" key="8">
    <source>
        <dbReference type="ARBA" id="ARBA00022842"/>
    </source>
</evidence>
<dbReference type="GO" id="GO:0005524">
    <property type="term" value="F:ATP binding"/>
    <property type="evidence" value="ECO:0007669"/>
    <property type="project" value="UniProtKB-KW"/>
</dbReference>
<keyword evidence="5 12" id="KW-0548">Nucleotidyltransferase</keyword>
<keyword evidence="3" id="KW-0963">Cytoplasm</keyword>
<keyword evidence="6" id="KW-0547">Nucleotide-binding</keyword>
<keyword evidence="9" id="KW-0173">Coenzyme A biosynthesis</keyword>
<dbReference type="InterPro" id="IPR004821">
    <property type="entry name" value="Cyt_trans-like"/>
</dbReference>
<comment type="catalytic activity">
    <reaction evidence="10">
        <text>(R)-4'-phosphopantetheine + ATP + H(+) = 3'-dephospho-CoA + diphosphate</text>
        <dbReference type="Rhea" id="RHEA:19801"/>
        <dbReference type="ChEBI" id="CHEBI:15378"/>
        <dbReference type="ChEBI" id="CHEBI:30616"/>
        <dbReference type="ChEBI" id="CHEBI:33019"/>
        <dbReference type="ChEBI" id="CHEBI:57328"/>
        <dbReference type="ChEBI" id="CHEBI:61723"/>
        <dbReference type="EC" id="2.7.7.3"/>
    </reaction>
</comment>
<dbReference type="PATRIC" id="fig|1439726.3.peg.4025"/>